<feature type="compositionally biased region" description="Acidic residues" evidence="2">
    <location>
        <begin position="1798"/>
        <end position="1818"/>
    </location>
</feature>
<feature type="compositionally biased region" description="Basic and acidic residues" evidence="2">
    <location>
        <begin position="2634"/>
        <end position="2643"/>
    </location>
</feature>
<dbReference type="Pfam" id="PF24564">
    <property type="entry name" value="DUF7605"/>
    <property type="match status" value="1"/>
</dbReference>
<feature type="compositionally biased region" description="Polar residues" evidence="2">
    <location>
        <begin position="2388"/>
        <end position="2397"/>
    </location>
</feature>
<feature type="compositionally biased region" description="Polar residues" evidence="2">
    <location>
        <begin position="1338"/>
        <end position="1350"/>
    </location>
</feature>
<dbReference type="PANTHER" id="PTHR36681:SF3">
    <property type="entry name" value="NUCLEAR GTPASE, GERMINAL CENTER-ASSOCIATED, TANDEM DUPLICATE 3"/>
    <property type="match status" value="1"/>
</dbReference>
<feature type="compositionally biased region" description="Polar residues" evidence="2">
    <location>
        <begin position="2350"/>
        <end position="2359"/>
    </location>
</feature>
<dbReference type="Gene3D" id="2.60.200.20">
    <property type="match status" value="1"/>
</dbReference>
<feature type="region of interest" description="Disordered" evidence="2">
    <location>
        <begin position="181"/>
        <end position="212"/>
    </location>
</feature>
<reference evidence="4" key="1">
    <citation type="submission" date="2022-08" db="UniProtKB">
        <authorList>
            <consortium name="EnsemblMetazoa"/>
        </authorList>
    </citation>
    <scope>IDENTIFICATION</scope>
    <source>
        <strain evidence="4">05x7-T-G4-1.051#20</strain>
    </source>
</reference>
<feature type="region of interest" description="Disordered" evidence="2">
    <location>
        <begin position="2598"/>
        <end position="2771"/>
    </location>
</feature>
<feature type="region of interest" description="Disordered" evidence="2">
    <location>
        <begin position="2020"/>
        <end position="2111"/>
    </location>
</feature>
<feature type="compositionally biased region" description="Polar residues" evidence="2">
    <location>
        <begin position="2092"/>
        <end position="2109"/>
    </location>
</feature>
<keyword evidence="1" id="KW-0175">Coiled coil</keyword>
<dbReference type="InterPro" id="IPR027417">
    <property type="entry name" value="P-loop_NTPase"/>
</dbReference>
<dbReference type="Pfam" id="PF00350">
    <property type="entry name" value="Dynamin_N"/>
    <property type="match status" value="1"/>
</dbReference>
<feature type="region of interest" description="Disordered" evidence="2">
    <location>
        <begin position="1661"/>
        <end position="1704"/>
    </location>
</feature>
<feature type="region of interest" description="Disordered" evidence="2">
    <location>
        <begin position="1032"/>
        <end position="1060"/>
    </location>
</feature>
<dbReference type="Pfam" id="PF00498">
    <property type="entry name" value="FHA"/>
    <property type="match status" value="1"/>
</dbReference>
<feature type="compositionally biased region" description="Acidic residues" evidence="2">
    <location>
        <begin position="2644"/>
        <end position="2655"/>
    </location>
</feature>
<feature type="compositionally biased region" description="Polar residues" evidence="2">
    <location>
        <begin position="4031"/>
        <end position="4042"/>
    </location>
</feature>
<dbReference type="InterPro" id="IPR056024">
    <property type="entry name" value="DUF7605"/>
</dbReference>
<feature type="compositionally biased region" description="Polar residues" evidence="2">
    <location>
        <begin position="1670"/>
        <end position="1682"/>
    </location>
</feature>
<name>A0A8W8KI25_MAGGI</name>
<feature type="compositionally biased region" description="Polar residues" evidence="2">
    <location>
        <begin position="2053"/>
        <end position="2068"/>
    </location>
</feature>
<dbReference type="SUPFAM" id="SSF52540">
    <property type="entry name" value="P-loop containing nucleoside triphosphate hydrolases"/>
    <property type="match status" value="2"/>
</dbReference>
<organism evidence="4 5">
    <name type="scientific">Magallana gigas</name>
    <name type="common">Pacific oyster</name>
    <name type="synonym">Crassostrea gigas</name>
    <dbReference type="NCBI Taxonomy" id="29159"/>
    <lineage>
        <taxon>Eukaryota</taxon>
        <taxon>Metazoa</taxon>
        <taxon>Spiralia</taxon>
        <taxon>Lophotrochozoa</taxon>
        <taxon>Mollusca</taxon>
        <taxon>Bivalvia</taxon>
        <taxon>Autobranchia</taxon>
        <taxon>Pteriomorphia</taxon>
        <taxon>Ostreida</taxon>
        <taxon>Ostreoidea</taxon>
        <taxon>Ostreidae</taxon>
        <taxon>Magallana</taxon>
    </lineage>
</organism>
<feature type="region of interest" description="Disordered" evidence="2">
    <location>
        <begin position="1854"/>
        <end position="1902"/>
    </location>
</feature>
<feature type="compositionally biased region" description="Basic and acidic residues" evidence="2">
    <location>
        <begin position="706"/>
        <end position="718"/>
    </location>
</feature>
<feature type="region of interest" description="Disordered" evidence="2">
    <location>
        <begin position="694"/>
        <end position="781"/>
    </location>
</feature>
<feature type="compositionally biased region" description="Acidic residues" evidence="2">
    <location>
        <begin position="463"/>
        <end position="477"/>
    </location>
</feature>
<feature type="region of interest" description="Disordered" evidence="2">
    <location>
        <begin position="1338"/>
        <end position="1393"/>
    </location>
</feature>
<feature type="compositionally biased region" description="Basic residues" evidence="2">
    <location>
        <begin position="2217"/>
        <end position="2231"/>
    </location>
</feature>
<feature type="region of interest" description="Disordered" evidence="2">
    <location>
        <begin position="3667"/>
        <end position="3689"/>
    </location>
</feature>
<feature type="compositionally biased region" description="Basic and acidic residues" evidence="2">
    <location>
        <begin position="1165"/>
        <end position="1180"/>
    </location>
</feature>
<keyword evidence="5" id="KW-1185">Reference proteome</keyword>
<feature type="compositionally biased region" description="Acidic residues" evidence="2">
    <location>
        <begin position="1262"/>
        <end position="1272"/>
    </location>
</feature>
<feature type="compositionally biased region" description="Basic and acidic residues" evidence="2">
    <location>
        <begin position="1044"/>
        <end position="1055"/>
    </location>
</feature>
<dbReference type="InterPro" id="IPR045063">
    <property type="entry name" value="Dynamin_N"/>
</dbReference>
<protein>
    <recommendedName>
        <fullName evidence="3">FHA domain-containing protein</fullName>
    </recommendedName>
</protein>
<feature type="compositionally biased region" description="Basic and acidic residues" evidence="2">
    <location>
        <begin position="1453"/>
        <end position="1462"/>
    </location>
</feature>
<feature type="region of interest" description="Disordered" evidence="2">
    <location>
        <begin position="589"/>
        <end position="614"/>
    </location>
</feature>
<feature type="compositionally biased region" description="Basic and acidic residues" evidence="2">
    <location>
        <begin position="1384"/>
        <end position="1393"/>
    </location>
</feature>
<evidence type="ECO:0000259" key="3">
    <source>
        <dbReference type="PROSITE" id="PS50006"/>
    </source>
</evidence>
<dbReference type="Gene3D" id="3.40.50.300">
    <property type="entry name" value="P-loop containing nucleotide triphosphate hydrolases"/>
    <property type="match status" value="1"/>
</dbReference>
<evidence type="ECO:0000256" key="1">
    <source>
        <dbReference type="SAM" id="Coils"/>
    </source>
</evidence>
<feature type="compositionally biased region" description="Polar residues" evidence="2">
    <location>
        <begin position="1464"/>
        <end position="1475"/>
    </location>
</feature>
<feature type="compositionally biased region" description="Basic and acidic residues" evidence="2">
    <location>
        <begin position="2458"/>
        <end position="2485"/>
    </location>
</feature>
<dbReference type="PANTHER" id="PTHR36681">
    <property type="entry name" value="NUCLEAR GTPASE, GERMINAL CENTER-ASSOCIATED, TANDEM DUPLICATE 3"/>
    <property type="match status" value="1"/>
</dbReference>
<dbReference type="InterPro" id="IPR000253">
    <property type="entry name" value="FHA_dom"/>
</dbReference>
<feature type="compositionally biased region" description="Basic and acidic residues" evidence="2">
    <location>
        <begin position="2299"/>
        <end position="2346"/>
    </location>
</feature>
<dbReference type="SMART" id="SM00240">
    <property type="entry name" value="FHA"/>
    <property type="match status" value="1"/>
</dbReference>
<feature type="region of interest" description="Disordered" evidence="2">
    <location>
        <begin position="1796"/>
        <end position="1840"/>
    </location>
</feature>
<feature type="compositionally biased region" description="Polar residues" evidence="2">
    <location>
        <begin position="3977"/>
        <end position="3991"/>
    </location>
</feature>
<feature type="compositionally biased region" description="Polar residues" evidence="2">
    <location>
        <begin position="719"/>
        <end position="732"/>
    </location>
</feature>
<feature type="compositionally biased region" description="Basic and acidic residues" evidence="2">
    <location>
        <begin position="934"/>
        <end position="951"/>
    </location>
</feature>
<feature type="compositionally biased region" description="Basic and acidic residues" evidence="2">
    <location>
        <begin position="446"/>
        <end position="456"/>
    </location>
</feature>
<feature type="compositionally biased region" description="Basic and acidic residues" evidence="2">
    <location>
        <begin position="747"/>
        <end position="771"/>
    </location>
</feature>
<feature type="region of interest" description="Disordered" evidence="2">
    <location>
        <begin position="1925"/>
        <end position="2005"/>
    </location>
</feature>
<feature type="region of interest" description="Disordered" evidence="2">
    <location>
        <begin position="142"/>
        <end position="163"/>
    </location>
</feature>
<feature type="compositionally biased region" description="Polar residues" evidence="2">
    <location>
        <begin position="1964"/>
        <end position="1986"/>
    </location>
</feature>
<feature type="region of interest" description="Disordered" evidence="2">
    <location>
        <begin position="2541"/>
        <end position="2572"/>
    </location>
</feature>
<dbReference type="EnsemblMetazoa" id="G23561.1">
    <property type="protein sequence ID" value="G23561.1:cds"/>
    <property type="gene ID" value="G23561"/>
</dbReference>
<dbReference type="PROSITE" id="PS50006">
    <property type="entry name" value="FHA_DOMAIN"/>
    <property type="match status" value="1"/>
</dbReference>
<evidence type="ECO:0000256" key="2">
    <source>
        <dbReference type="SAM" id="MobiDB-lite"/>
    </source>
</evidence>
<dbReference type="InterPro" id="IPR003593">
    <property type="entry name" value="AAA+_ATPase"/>
</dbReference>
<feature type="region of interest" description="Disordered" evidence="2">
    <location>
        <begin position="3974"/>
        <end position="4070"/>
    </location>
</feature>
<feature type="region of interest" description="Disordered" evidence="2">
    <location>
        <begin position="339"/>
        <end position="359"/>
    </location>
</feature>
<feature type="compositionally biased region" description="Acidic residues" evidence="2">
    <location>
        <begin position="414"/>
        <end position="429"/>
    </location>
</feature>
<feature type="compositionally biased region" description="Basic and acidic residues" evidence="2">
    <location>
        <begin position="1819"/>
        <end position="1840"/>
    </location>
</feature>
<feature type="region of interest" description="Disordered" evidence="2">
    <location>
        <begin position="1112"/>
        <end position="1273"/>
    </location>
</feature>
<feature type="region of interest" description="Disordered" evidence="2">
    <location>
        <begin position="666"/>
        <end position="685"/>
    </location>
</feature>
<feature type="region of interest" description="Disordered" evidence="2">
    <location>
        <begin position="929"/>
        <end position="951"/>
    </location>
</feature>
<feature type="coiled-coil region" evidence="1">
    <location>
        <begin position="3093"/>
        <end position="3188"/>
    </location>
</feature>
<feature type="compositionally biased region" description="Polar residues" evidence="2">
    <location>
        <begin position="2560"/>
        <end position="2572"/>
    </location>
</feature>
<dbReference type="SMART" id="SM00382">
    <property type="entry name" value="AAA"/>
    <property type="match status" value="1"/>
</dbReference>
<feature type="compositionally biased region" description="Acidic residues" evidence="2">
    <location>
        <begin position="2492"/>
        <end position="2505"/>
    </location>
</feature>
<feature type="compositionally biased region" description="Polar residues" evidence="2">
    <location>
        <begin position="2206"/>
        <end position="2215"/>
    </location>
</feature>
<feature type="region of interest" description="Disordered" evidence="2">
    <location>
        <begin position="414"/>
        <end position="493"/>
    </location>
</feature>
<dbReference type="SUPFAM" id="SSF49879">
    <property type="entry name" value="SMAD/FHA domain"/>
    <property type="match status" value="1"/>
</dbReference>
<feature type="compositionally biased region" description="Polar residues" evidence="2">
    <location>
        <begin position="1889"/>
        <end position="1902"/>
    </location>
</feature>
<feature type="domain" description="FHA" evidence="3">
    <location>
        <begin position="27"/>
        <end position="83"/>
    </location>
</feature>
<proteinExistence type="predicted"/>
<evidence type="ECO:0000313" key="5">
    <source>
        <dbReference type="Proteomes" id="UP000005408"/>
    </source>
</evidence>
<feature type="compositionally biased region" description="Polar residues" evidence="2">
    <location>
        <begin position="2731"/>
        <end position="2753"/>
    </location>
</feature>
<feature type="compositionally biased region" description="Basic and acidic residues" evidence="2">
    <location>
        <begin position="2369"/>
        <end position="2380"/>
    </location>
</feature>
<sequence>MYHLKRIGPAPNRPRVVNVMDFFKVTNLIGRNALQVDFYIDSNERMQSHMISRCHARVVRQQNNDHKLFDDSLNGIFVNHIKIRGCVILCEGDRVTFGHPMGRDIPFGTWERQVNNHHQFIFEKCCCEPKSTVKKSPKRGKFVIPKKTSPKNLAAKRERNQTRTFTQADIQDLKEKSKALFPTCSKGDSSSTAGISNSETSETTAPGDVEVSDNLRTTINNELLDIPRITTREEIWDISRPTTDDVIPDNFRTATHENMNSTSAADTFLNVLNDSSVTDVQVQQNEILGDERESLADNQSNPLCDSTDIDVSELTSENNSGLLEQGVDVDEQVVTDQEKLAGNSDRSPLCPTHSMRNDAVSDDDYQKEFEFKRPEVVDSPNNITTASLVEEEESDLEGSRFILSDSIDYTFSEQEMEEDDISFESDSDSVDPRESNSTETYSTLTVKEKTSTECDNKNVSSESDSDNDMIDLGESDTGEGRGGEVMTSITGEGNEVQTSEILCSGELLICPNAAHTNHPDQGENSQTAQVSEDGKSLYINKAEESHVLIGQSKPKEEVVSRISPKKVIRSSFRLTDSVEYTMEESLAELESRNEVNQEDTMQKMEETDVKDEEDDLGVDLKLMENVKMIEDKGIVENVNEEDEQIGEDLDVCDVLGEDLDLKKCDQREELNATGPMPRFEDTMKDPDHQNILIGEAAHTNSQTRASDVDKEGRPRHEQSFNSNDQVTEQYQSDLKKEKTKVVPPECVPRDKETDTFVKINAKDSENNRTDEDYSYGNQQGGCPYAYENQISGTQENKKSVIISDTLENPVSESKTIESKEPVTKTDDLETVVSLSKHEALENMDSISNTKVQKIQNSSINCVALGNDLAMKNREPILDSEEKELLQKCDALEDEEQASGSVASEDNVVLNVTKTTSDCEALIDNVTTKPASESVRNREAMEGEALKDEESISDSWKIEPMLKCDAVEDREQASGSNAFEDNGVLKTTKPNSEALIDNMTMTPTSDSVELVNQVPVQSKEAVERKAFEDKKPTFGCETVGDEEPISNREALEDKEPTSGTMKIEVPISNIDTIENTELPLESVTLKDEVTLKIQEPILDSGALEAEESISINTLLKEEKPTSNETSNDEVIEDEKQTTYTKAMEITEPTSDIEAFEENEQICNEALEVKSRNEDSEDEKSRNNKVSYEAEPISNDKGLEKEESESNSEEVQEWNPASNVEEFERKNPVSASDAVENETLVNEKLSSKSELLEDNVSLPKSDALEGEMTLEDGEQISGITEFVEKDSFSNTEAQEQAIDKVNSGGHVIENGNVRSEMGVLKKNESELDLRTEALEFKPINEQQALTDSNQNSYDDKFESEPILNSEVNKDSEMSPADQNDEVADLTNKKSDQKCTLEESDTVLTFSSSSSFTPSDLICTFDVDGNDVQTSLNAGSCDTSTADNVSSAADAIQTNSEEKPPEELKINNMNDFNGGNASEQDKSRFEQTSIELIKTGSDTKTQEKDTLQDSAPVLDCQLIDQHEGPNHMESSTTSSNSNEMEDCHAVEIKIQSTTLPLEYLNGKKRKIEEMTSAEDCDPPKKKKLSEKELEPVKKIVSNFFKIREYCEKQKDVNKNDLRKHLLGNLVRHFFKTHPIKNVEEEIKCNAKSMVTNLDLQETSHKSSTVVCDRDSNNKGQSTLSDTEIPTDTVDGSKFSYEASEKGESQEDIMEVLSLSQESSSALSSSQPDSIPIYQASVKPGCGIVVNMGQWKKPEKRALEETSKDTAVCDVETQANSLDIDVETSVLWSQDHLMDDRPLEERCEDSDQTCLDEESVNLEELDKESINSKVRERSSSNESDTSQRSELLLEKVIFPVVDMDDEESSSTIQERKSFSGEENQEGEDKQPVEDVMNQESGNIGSPHSLHSTASIDYTEEYLGIVDSSNDIQHSCTDKQSDSDSTLLQSGQDSAVEDTEDQIQKDLSEDMTESNINMSANPGESSENVGSQSSELDSEGVEILSTKSTSESELEVLYGPTFITPCRAKGSLKAEHVIKSESPRKRESSILKEEKEGAKSENCPSDSKTNLDQSSLSETEKSEPETAVGCSPEEDKDLTDDASTTLVNTPSDTINGRSNTKKYFKSRLPKFESDSDIEIVETKPSLTLKSADDFHISLSDSSSDDLPEVLFLKEEKATAPQSVLCTKALDIKEEPVTPSKTPDLSKAVSRLDLTPSKQGDNSSPRKVCRKRLSLRRTPVKKQKESKPSPLARRTRTPRKSPDKKQKSKSMFIDSDIEIVSGSESEEDFTPSRLKRIKQEAETDSYSDSEGRKDGRGDKIKEDLDEDRGNIPKQKEKHVEDDSNNRKQQQRKEPGDSTHLPDNQGGNRENTLELEDKEEVSKPCEEEGGIKRIYPLLEQSSVESSGAGSLADIFQMEDSEHTQPGERENQEEREGQDVFPGGENSKPAEDSTDEGEQLLYKVNTMSNKMKDSEKSEGDWKDSGQGKIDSKEKGDVDVGPETTSDESEPLEDDQCADDCVANTCPENSEDEHNYGLPPVLSPYCSQSLSPLVPDITSENSEPKTNLDIASKTDSLNKSLQTPTKPILQMEFDSDSEFSAPEVNLDALDSPDVNVSGADGHVEIGNLNEDSNEVFDGESLGNEKNQNVEKTKEDEGKEDFEMEEDLPDISRKRKSQNDSVDFESKRQKKKKSTGKDNSSQIKDLQTETRSSDQHSSQNASGAKESRSISRVRQLMQKLRAKKSTSFVTDQSPDQLSSSGMASSRETPGDTPRTSHVQRRLLPSLNTPYQRTLDYLQRCKEILQTLKTDFSQSESLASNPRITQWKKEMRELENRMSLSKTVIAVVGDTGSGKSSLMNALLDQLDILPTSGMRACTAVVVEVVTNSTNNKYEADITFLSREEWYTELKLLLRDLTDVHGNIKKGTPDPKSEAGVAFLKIKAVYGKVDRFEALCRQTTVTRWLDEVKTISHSEPTHFRNAIDKYIETADPGVGNQYWPIVKKVTVRLPNCDACSSGAVLVDLPGVRDSNAARDKIARDHLKNCTAVWVVSSIHRAIDDKTAKDLLGENFRRQLLMDGQYGNIAFICTKTDVIKNSEIIRGLHLEEKVKPIEDEINRLEMEKNDLEISKRSNKMCIKQMEKESAELRQNIEEMEECLLTDGGCGESEEIKEMKALLKEKQESLQKNNENLQTYRQAVDENERKSLQHGMTITQRRKELSSLCAKARNDYSRKEIKRDFKAGLREMKRKAGNVSNIEELEDDDLYNSDEDDEDIGNSAENLKVFCVSATEYQKMRNIILDDGPPTVFGTEQETQIPALRSYIHQMTEVRHRSSMERILQTVAQFVFDIQNYLTEAETVQTKGERLKSRSAIEERTFTLKQKFESVIAQLQADIEGAISNQIKPKLGEGITAATARANEQTAKWSAPVDKENKQAGGLHWCTYRATVRRQGVYSSPTYGQVNFNEDLTAPMYNSISIVWDKVFSGILWGYFERFKVTVLMVLRQFVANLCQELQTHGVQSSSTQRVQLYLLDTANQKLTETVAQLKEYVTERQRDASRVLTPVIQENLTRVYDYCAVQSGGGTYARIKQAMAEGVDKGRLYMFDDASRRLLQELEQIQTDVVAKVRDTCSSICTTLKTAFEPLWEAPGTFLHLRDNLLPSITEISLKLQNIMEEAGVRAPVTAMPTAPPAARSDSDQPAAQSSQFQRLQDIQGNDSSELPQHPSPDSDVLTSIKSELGGTRQPLAASAIKREPQASSSNSPPVRFPYVKSEPTSNIKVCCFCGYPGTNPVQCERCLVTRQTSKGMVYMKCIFCRQIGTSTQVCEKCRRCLLCGNYVLPPNSVCQRCKTNAPSTSIDGSNTIPLSAVLNSVASVTLKRIADAMHLPNHPAKACRSSETVQKKESPRVVQKRSCYKVQQIGDSVIGQQRGSVPTIQQVESIPPLRRQHNVQQRNLGQQPQSQIIYDRQSDTAIGQQRGRPQTPKQNKVLLIGQQGGSTKTVHQNSSSLKGQQRRSDPTIQQMGSTPPLERQSNNIDQQPQSQIIYDRRSSTPNSQACNLSSRGRDRMGSLQPPSRVPKNLGYKDMCKEN</sequence>
<accession>A0A8W8KI25</accession>
<feature type="compositionally biased region" description="Polar residues" evidence="2">
    <location>
        <begin position="1934"/>
        <end position="1944"/>
    </location>
</feature>
<feature type="compositionally biased region" description="Basic and acidic residues" evidence="2">
    <location>
        <begin position="2023"/>
        <end position="2050"/>
    </location>
</feature>
<feature type="compositionally biased region" description="Basic and acidic residues" evidence="2">
    <location>
        <begin position="2408"/>
        <end position="2426"/>
    </location>
</feature>
<feature type="region of interest" description="Disordered" evidence="2">
    <location>
        <begin position="2180"/>
        <end position="2511"/>
    </location>
</feature>
<dbReference type="InterPro" id="IPR008984">
    <property type="entry name" value="SMAD_FHA_dom_sf"/>
</dbReference>
<dbReference type="Proteomes" id="UP000005408">
    <property type="component" value="Unassembled WGS sequence"/>
</dbReference>
<feature type="compositionally biased region" description="Low complexity" evidence="2">
    <location>
        <begin position="3667"/>
        <end position="3687"/>
    </location>
</feature>
<feature type="compositionally biased region" description="Polar residues" evidence="2">
    <location>
        <begin position="3998"/>
        <end position="4024"/>
    </location>
</feature>
<feature type="region of interest" description="Disordered" evidence="2">
    <location>
        <begin position="1445"/>
        <end position="1481"/>
    </location>
</feature>
<feature type="compositionally biased region" description="Basic and acidic residues" evidence="2">
    <location>
        <begin position="589"/>
        <end position="607"/>
    </location>
</feature>
<feature type="compositionally biased region" description="Polar residues" evidence="2">
    <location>
        <begin position="186"/>
        <end position="204"/>
    </location>
</feature>
<feature type="compositionally biased region" description="Acidic residues" evidence="2">
    <location>
        <begin position="1200"/>
        <end position="1210"/>
    </location>
</feature>
<evidence type="ECO:0000313" key="4">
    <source>
        <dbReference type="EnsemblMetazoa" id="G23561.1:cds"/>
    </source>
</evidence>
<feature type="compositionally biased region" description="Low complexity" evidence="2">
    <location>
        <begin position="1993"/>
        <end position="2002"/>
    </location>
</feature>